<name>A0A8T0CIL8_CORYI</name>
<dbReference type="EMBL" id="MU090649">
    <property type="protein sequence ID" value="KAF7847610.1"/>
    <property type="molecule type" value="Genomic_DNA"/>
</dbReference>
<dbReference type="Gramene" id="rna-gnl|WGS:JABURB|Cocit.L2793.1">
    <property type="protein sequence ID" value="cds-KAF7847610.1"/>
    <property type="gene ID" value="gene-BT93_L2793"/>
</dbReference>
<evidence type="ECO:0000313" key="2">
    <source>
        <dbReference type="Proteomes" id="UP000806378"/>
    </source>
</evidence>
<gene>
    <name evidence="1" type="ORF">BT93_L2793</name>
</gene>
<evidence type="ECO:0000313" key="1">
    <source>
        <dbReference type="EMBL" id="KAF7847610.1"/>
    </source>
</evidence>
<sequence>MAVGLLANEISDLCLGKPALRCLSAAATVADALAALRRSGDAAVSLWSCCADLPPPTGADREADRGCACVGKVCMVDIVCFLCREENLADPAAALRANVESVVPKVGGLVRHLEPQARFVSSEICGSFEISLVRSVSFGEDLIES</sequence>
<accession>A0A8T0CIL8</accession>
<reference evidence="1" key="1">
    <citation type="submission" date="2020-05" db="EMBL/GenBank/DDBJ databases">
        <title>WGS assembly of Corymbia citriodora subspecies variegata.</title>
        <authorList>
            <person name="Barry K."/>
            <person name="Hundley H."/>
            <person name="Shu S."/>
            <person name="Jenkins J."/>
            <person name="Grimwood J."/>
            <person name="Baten A."/>
        </authorList>
    </citation>
    <scope>NUCLEOTIDE SEQUENCE</scope>
    <source>
        <strain evidence="1">CV2-018</strain>
    </source>
</reference>
<organism evidence="1 2">
    <name type="scientific">Corymbia citriodora subsp. variegata</name>
    <dbReference type="NCBI Taxonomy" id="360336"/>
    <lineage>
        <taxon>Eukaryota</taxon>
        <taxon>Viridiplantae</taxon>
        <taxon>Streptophyta</taxon>
        <taxon>Embryophyta</taxon>
        <taxon>Tracheophyta</taxon>
        <taxon>Spermatophyta</taxon>
        <taxon>Magnoliopsida</taxon>
        <taxon>eudicotyledons</taxon>
        <taxon>Gunneridae</taxon>
        <taxon>Pentapetalae</taxon>
        <taxon>rosids</taxon>
        <taxon>malvids</taxon>
        <taxon>Myrtales</taxon>
        <taxon>Myrtaceae</taxon>
        <taxon>Myrtoideae</taxon>
        <taxon>Eucalypteae</taxon>
        <taxon>Corymbia</taxon>
    </lineage>
</organism>
<proteinExistence type="predicted"/>
<protein>
    <submittedName>
        <fullName evidence="1">Uncharacterized protein</fullName>
    </submittedName>
</protein>
<dbReference type="Proteomes" id="UP000806378">
    <property type="component" value="Unassembled WGS sequence"/>
</dbReference>
<keyword evidence="2" id="KW-1185">Reference proteome</keyword>
<dbReference type="OrthoDB" id="1745415at2759"/>
<dbReference type="AlphaFoldDB" id="A0A8T0CIL8"/>
<comment type="caution">
    <text evidence="1">The sequence shown here is derived from an EMBL/GenBank/DDBJ whole genome shotgun (WGS) entry which is preliminary data.</text>
</comment>